<dbReference type="InterPro" id="IPR036735">
    <property type="entry name" value="NGN_dom_sf"/>
</dbReference>
<evidence type="ECO:0000313" key="2">
    <source>
        <dbReference type="Proteomes" id="UP000061587"/>
    </source>
</evidence>
<dbReference type="Gene3D" id="3.30.70.940">
    <property type="entry name" value="NusG, N-terminal domain"/>
    <property type="match status" value="1"/>
</dbReference>
<dbReference type="AlphaFoldDB" id="A0A0P0L8F6"/>
<gene>
    <name evidence="1" type="ORF">BvMPK_3450</name>
</gene>
<sequence>MLIWSSSIGQRGFLTINLMKKLSHQFDKPKRSVASPEALEALRNNNAVRWYVLSLPDCHRGGVRGLQREQDRRIQAGEPSFGFFAPSYQEVRRIDGKFVNTQRPLLFNYVFVRASERDVFQLMQRFPVLSFLPRVRERKREYFPYLSDAAMENLQWVARSYSNTLPVYIPQPDGLRKGDRIRITEGRFKGVEATVVIQPGAGRKDVMVCVENWMWVPLLRVMPGEYEVIALNDEDKHVYTRLDNDCMLNGLHSALQRYHSAEGVSEEDRSLAARALKEYGNLQMDTDVMRCKLYAILLPAYTILGMEEEAAKLVGVMQTMLPLVKAEQSRALAVVTLYGCTDSSIYYHLAHEAVDPWKKEEKPKKSKQQLINRLDDYDRWLRH</sequence>
<proteinExistence type="predicted"/>
<organism evidence="1 2">
    <name type="scientific">Phocaeicola vulgatus</name>
    <name type="common">Bacteroides vulgatus</name>
    <dbReference type="NCBI Taxonomy" id="821"/>
    <lineage>
        <taxon>Bacteria</taxon>
        <taxon>Pseudomonadati</taxon>
        <taxon>Bacteroidota</taxon>
        <taxon>Bacteroidia</taxon>
        <taxon>Bacteroidales</taxon>
        <taxon>Bacteroidaceae</taxon>
        <taxon>Phocaeicola</taxon>
    </lineage>
</organism>
<dbReference type="Proteomes" id="UP000061587">
    <property type="component" value="Chromosome"/>
</dbReference>
<dbReference type="EMBL" id="CP013020">
    <property type="protein sequence ID" value="ALK86012.1"/>
    <property type="molecule type" value="Genomic_DNA"/>
</dbReference>
<protein>
    <submittedName>
        <fullName evidence="1">Transcriptional regulator UpxY-like protein</fullName>
    </submittedName>
</protein>
<dbReference type="SUPFAM" id="SSF82679">
    <property type="entry name" value="N-utilization substance G protein NusG, N-terminal domain"/>
    <property type="match status" value="1"/>
</dbReference>
<evidence type="ECO:0000313" key="1">
    <source>
        <dbReference type="EMBL" id="ALK86012.1"/>
    </source>
</evidence>
<name>A0A0P0L8F6_PHOVU</name>
<reference evidence="2" key="1">
    <citation type="submission" date="2015-10" db="EMBL/GenBank/DDBJ databases">
        <title>Extensive mobilome-driven genome diversification in gut-associated Bacteroides vulgatus mpk.</title>
        <authorList>
            <person name="Beier S."/>
            <person name="Lange A."/>
            <person name="Huson D.H."/>
            <person name="Frick J.-S."/>
            <person name="Autenrieth I.B."/>
        </authorList>
    </citation>
    <scope>NUCLEOTIDE SEQUENCE [LARGE SCALE GENOMIC DNA]</scope>
    <source>
        <strain evidence="2">mpk</strain>
    </source>
</reference>
<reference evidence="1 2" key="2">
    <citation type="journal article" date="2016" name="Genome Biol. Evol.">
        <title>Extensive mobilome-driven genome diversification in mouse gut-associated Bacteroides vulgatus mpk.</title>
        <authorList>
            <person name="Lange A."/>
            <person name="Beier S."/>
            <person name="Steimle A."/>
            <person name="Autenrieth I.B."/>
            <person name="Huson D.H."/>
            <person name="Frick J.S."/>
        </authorList>
    </citation>
    <scope>NUCLEOTIDE SEQUENCE [LARGE SCALE GENOMIC DNA]</scope>
    <source>
        <strain evidence="2">mpk</strain>
    </source>
</reference>
<accession>A0A0P0L8F6</accession>
<dbReference type="GO" id="GO:0006354">
    <property type="term" value="P:DNA-templated transcription elongation"/>
    <property type="evidence" value="ECO:0007669"/>
    <property type="project" value="InterPro"/>
</dbReference>
<dbReference type="PATRIC" id="fig|821.40.peg.4154"/>